<feature type="transmembrane region" description="Helical" evidence="1">
    <location>
        <begin position="148"/>
        <end position="172"/>
    </location>
</feature>
<name>A0A8H7DLE2_PLEOS</name>
<keyword evidence="1" id="KW-0472">Membrane</keyword>
<evidence type="ECO:0000256" key="1">
    <source>
        <dbReference type="SAM" id="Phobius"/>
    </source>
</evidence>
<dbReference type="GeneID" id="59381186"/>
<sequence>MFYYDYVLTFGDESSGPISGFVEFRQLKHIWGRGRFSIGSILFVLARYLGFASCVLSNFEGSHLRCAGLRVTAIISSEAIVAVRTWAVWARNKWILAILVLCAIAACTAAGVTTVNDVQSSERKSSSTFEYPAPDCVVGLSTSVGGQWVVPLSMTIMYEVVTIVLTIIRIMWWRRRLSRSRSPNRAPLLDTLWKDGVIYFALMLALGVVNTALVIRSTAAVIQQNVTQLQTSLHSILSTRIVLHLANSGVGVKQMHTATSSYDPDDIQFSTVLRTTDIELSTYDVGPRP</sequence>
<feature type="transmembrane region" description="Helical" evidence="1">
    <location>
        <begin position="36"/>
        <end position="56"/>
    </location>
</feature>
<feature type="domain" description="DUF6533" evidence="2">
    <location>
        <begin position="2"/>
        <end position="51"/>
    </location>
</feature>
<keyword evidence="1" id="KW-0812">Transmembrane</keyword>
<gene>
    <name evidence="3" type="ORF">PC9H_011368</name>
</gene>
<feature type="transmembrane region" description="Helical" evidence="1">
    <location>
        <begin position="192"/>
        <end position="215"/>
    </location>
</feature>
<dbReference type="Pfam" id="PF20151">
    <property type="entry name" value="DUF6533"/>
    <property type="match status" value="1"/>
</dbReference>
<dbReference type="AlphaFoldDB" id="A0A8H7DLE2"/>
<dbReference type="VEuPathDB" id="FungiDB:PC9H_011368"/>
<reference evidence="3" key="1">
    <citation type="submission" date="2019-07" db="EMBL/GenBank/DDBJ databases">
        <authorList>
            <person name="Palmer J.M."/>
        </authorList>
    </citation>
    <scope>NUCLEOTIDE SEQUENCE</scope>
    <source>
        <strain evidence="3">PC9</strain>
    </source>
</reference>
<accession>A0A8H7DLE2</accession>
<protein>
    <recommendedName>
        <fullName evidence="2">DUF6533 domain-containing protein</fullName>
    </recommendedName>
</protein>
<evidence type="ECO:0000313" key="4">
    <source>
        <dbReference type="Proteomes" id="UP000623687"/>
    </source>
</evidence>
<evidence type="ECO:0000259" key="2">
    <source>
        <dbReference type="Pfam" id="PF20151"/>
    </source>
</evidence>
<dbReference type="EMBL" id="JACETU010000009">
    <property type="protein sequence ID" value="KAF7420850.1"/>
    <property type="molecule type" value="Genomic_DNA"/>
</dbReference>
<keyword evidence="4" id="KW-1185">Reference proteome</keyword>
<feature type="transmembrane region" description="Helical" evidence="1">
    <location>
        <begin position="94"/>
        <end position="115"/>
    </location>
</feature>
<keyword evidence="1" id="KW-1133">Transmembrane helix</keyword>
<dbReference type="RefSeq" id="XP_036626708.1">
    <property type="nucleotide sequence ID" value="XM_036780853.1"/>
</dbReference>
<proteinExistence type="predicted"/>
<dbReference type="Proteomes" id="UP000623687">
    <property type="component" value="Unassembled WGS sequence"/>
</dbReference>
<comment type="caution">
    <text evidence="3">The sequence shown here is derived from an EMBL/GenBank/DDBJ whole genome shotgun (WGS) entry which is preliminary data.</text>
</comment>
<dbReference type="InterPro" id="IPR045340">
    <property type="entry name" value="DUF6533"/>
</dbReference>
<dbReference type="OrthoDB" id="3242409at2759"/>
<organism evidence="3 4">
    <name type="scientific">Pleurotus ostreatus</name>
    <name type="common">Oyster mushroom</name>
    <name type="synonym">White-rot fungus</name>
    <dbReference type="NCBI Taxonomy" id="5322"/>
    <lineage>
        <taxon>Eukaryota</taxon>
        <taxon>Fungi</taxon>
        <taxon>Dikarya</taxon>
        <taxon>Basidiomycota</taxon>
        <taxon>Agaricomycotina</taxon>
        <taxon>Agaricomycetes</taxon>
        <taxon>Agaricomycetidae</taxon>
        <taxon>Agaricales</taxon>
        <taxon>Pleurotineae</taxon>
        <taxon>Pleurotaceae</taxon>
        <taxon>Pleurotus</taxon>
    </lineage>
</organism>
<evidence type="ECO:0000313" key="3">
    <source>
        <dbReference type="EMBL" id="KAF7420850.1"/>
    </source>
</evidence>